<evidence type="ECO:0000313" key="3">
    <source>
        <dbReference type="RefSeq" id="XP_027191241.1"/>
    </source>
</evidence>
<proteinExistence type="predicted"/>
<dbReference type="Proteomes" id="UP000087171">
    <property type="component" value="Chromosome Ca6"/>
</dbReference>
<dbReference type="KEGG" id="cam:101509770"/>
<organism evidence="1 2">
    <name type="scientific">Cicer arietinum</name>
    <name type="common">Chickpea</name>
    <name type="synonym">Garbanzo</name>
    <dbReference type="NCBI Taxonomy" id="3827"/>
    <lineage>
        <taxon>Eukaryota</taxon>
        <taxon>Viridiplantae</taxon>
        <taxon>Streptophyta</taxon>
        <taxon>Embryophyta</taxon>
        <taxon>Tracheophyta</taxon>
        <taxon>Spermatophyta</taxon>
        <taxon>Magnoliopsida</taxon>
        <taxon>eudicotyledons</taxon>
        <taxon>Gunneridae</taxon>
        <taxon>Pentapetalae</taxon>
        <taxon>rosids</taxon>
        <taxon>fabids</taxon>
        <taxon>Fabales</taxon>
        <taxon>Fabaceae</taxon>
        <taxon>Papilionoideae</taxon>
        <taxon>50 kb inversion clade</taxon>
        <taxon>NPAAA clade</taxon>
        <taxon>Hologalegina</taxon>
        <taxon>IRL clade</taxon>
        <taxon>Cicereae</taxon>
        <taxon>Cicer</taxon>
    </lineage>
</organism>
<dbReference type="GeneID" id="101509770"/>
<evidence type="ECO:0000313" key="1">
    <source>
        <dbReference type="Proteomes" id="UP000087171"/>
    </source>
</evidence>
<evidence type="ECO:0000313" key="2">
    <source>
        <dbReference type="RefSeq" id="XP_004507225.1"/>
    </source>
</evidence>
<accession>A0A1S3EBG8</accession>
<dbReference type="PaxDb" id="3827-XP_004507225.1"/>
<dbReference type="RefSeq" id="XP_004507225.1">
    <property type="nucleotide sequence ID" value="XM_004507168.3"/>
</dbReference>
<protein>
    <submittedName>
        <fullName evidence="2 3">Uncharacterized protein LOC101509770</fullName>
    </submittedName>
</protein>
<sequence>MIPEFVLPTVTLTTETSLDFPDQHSSTAWIYDPISSRATYTGRVVRTSRRVGEVSHVEVTHERIDYPVPSRLVLGVNGAWKAVEDASVRGETEATVGMATPIVRAGDVVLGPENGEKDKEPMLAEEDIIGLFRLVGDQSFVDESSVPQLVPPRVESELPLPVNDLNQLSIG</sequence>
<keyword evidence="1" id="KW-1185">Reference proteome</keyword>
<gene>
    <name evidence="2 3" type="primary">LOC101509770</name>
</gene>
<reference evidence="2 3" key="2">
    <citation type="submission" date="2025-04" db="UniProtKB">
        <authorList>
            <consortium name="RefSeq"/>
        </authorList>
    </citation>
    <scope>IDENTIFICATION</scope>
    <source>
        <tissue evidence="2 3">Etiolated seedlings</tissue>
    </source>
</reference>
<name>A0A1S3EBG8_CICAR</name>
<dbReference type="RefSeq" id="XP_027191241.1">
    <property type="nucleotide sequence ID" value="XM_027335440.1"/>
</dbReference>
<dbReference type="AlphaFoldDB" id="A0A1S3EBG8"/>
<reference evidence="1" key="1">
    <citation type="journal article" date="2013" name="Nat. Biotechnol.">
        <title>Draft genome sequence of chickpea (Cicer arietinum) provides a resource for trait improvement.</title>
        <authorList>
            <person name="Varshney R.K."/>
            <person name="Song C."/>
            <person name="Saxena R.K."/>
            <person name="Azam S."/>
            <person name="Yu S."/>
            <person name="Sharpe A.G."/>
            <person name="Cannon S."/>
            <person name="Baek J."/>
            <person name="Rosen B.D."/>
            <person name="Tar'an B."/>
            <person name="Millan T."/>
            <person name="Zhang X."/>
            <person name="Ramsay L.D."/>
            <person name="Iwata A."/>
            <person name="Wang Y."/>
            <person name="Nelson W."/>
            <person name="Farmer A.D."/>
            <person name="Gaur P.M."/>
            <person name="Soderlund C."/>
            <person name="Penmetsa R.V."/>
            <person name="Xu C."/>
            <person name="Bharti A.K."/>
            <person name="He W."/>
            <person name="Winter P."/>
            <person name="Zhao S."/>
            <person name="Hane J.K."/>
            <person name="Carrasquilla-Garcia N."/>
            <person name="Condie J.A."/>
            <person name="Upadhyaya H.D."/>
            <person name="Luo M.C."/>
            <person name="Thudi M."/>
            <person name="Gowda C.L."/>
            <person name="Singh N.P."/>
            <person name="Lichtenzveig J."/>
            <person name="Gali K.K."/>
            <person name="Rubio J."/>
            <person name="Nadarajan N."/>
            <person name="Dolezel J."/>
            <person name="Bansal K.C."/>
            <person name="Xu X."/>
            <person name="Edwards D."/>
            <person name="Zhang G."/>
            <person name="Kahl G."/>
            <person name="Gil J."/>
            <person name="Singh K.B."/>
            <person name="Datta S.K."/>
            <person name="Jackson S.A."/>
            <person name="Wang J."/>
            <person name="Cook D.R."/>
        </authorList>
    </citation>
    <scope>NUCLEOTIDE SEQUENCE [LARGE SCALE GENOMIC DNA]</scope>
    <source>
        <strain evidence="1">cv. CDC Frontier</strain>
    </source>
</reference>